<protein>
    <recommendedName>
        <fullName evidence="4">Lysine-specific metallo-endopeptidase domain-containing protein</fullName>
    </recommendedName>
</protein>
<dbReference type="Gene3D" id="3.40.390.10">
    <property type="entry name" value="Collagenase (Catalytic Domain)"/>
    <property type="match status" value="1"/>
</dbReference>
<dbReference type="GO" id="GO:0008237">
    <property type="term" value="F:metallopeptidase activity"/>
    <property type="evidence" value="ECO:0007669"/>
    <property type="project" value="InterPro"/>
</dbReference>
<feature type="compositionally biased region" description="Pro residues" evidence="1">
    <location>
        <begin position="148"/>
        <end position="158"/>
    </location>
</feature>
<evidence type="ECO:0000256" key="1">
    <source>
        <dbReference type="SAM" id="MobiDB-lite"/>
    </source>
</evidence>
<name>A0A8S0WA75_CYCAE</name>
<dbReference type="AlphaFoldDB" id="A0A8S0WA75"/>
<organism evidence="2 3">
    <name type="scientific">Cyclocybe aegerita</name>
    <name type="common">Black poplar mushroom</name>
    <name type="synonym">Agrocybe aegerita</name>
    <dbReference type="NCBI Taxonomy" id="1973307"/>
    <lineage>
        <taxon>Eukaryota</taxon>
        <taxon>Fungi</taxon>
        <taxon>Dikarya</taxon>
        <taxon>Basidiomycota</taxon>
        <taxon>Agaricomycotina</taxon>
        <taxon>Agaricomycetes</taxon>
        <taxon>Agaricomycetidae</taxon>
        <taxon>Agaricales</taxon>
        <taxon>Agaricineae</taxon>
        <taxon>Bolbitiaceae</taxon>
        <taxon>Cyclocybe</taxon>
    </lineage>
</organism>
<feature type="region of interest" description="Disordered" evidence="1">
    <location>
        <begin position="143"/>
        <end position="189"/>
    </location>
</feature>
<feature type="compositionally biased region" description="Polar residues" evidence="1">
    <location>
        <begin position="162"/>
        <end position="172"/>
    </location>
</feature>
<keyword evidence="3" id="KW-1185">Reference proteome</keyword>
<proteinExistence type="predicted"/>
<dbReference type="OrthoDB" id="3067737at2759"/>
<dbReference type="EMBL" id="CACVBS010000037">
    <property type="protein sequence ID" value="CAA7262866.1"/>
    <property type="molecule type" value="Genomic_DNA"/>
</dbReference>
<evidence type="ECO:0000313" key="2">
    <source>
        <dbReference type="EMBL" id="CAA7262866.1"/>
    </source>
</evidence>
<evidence type="ECO:0000313" key="3">
    <source>
        <dbReference type="Proteomes" id="UP000467700"/>
    </source>
</evidence>
<evidence type="ECO:0008006" key="4">
    <source>
        <dbReference type="Google" id="ProtNLM"/>
    </source>
</evidence>
<dbReference type="InterPro" id="IPR024079">
    <property type="entry name" value="MetalloPept_cat_dom_sf"/>
</dbReference>
<reference evidence="2 3" key="1">
    <citation type="submission" date="2020-01" db="EMBL/GenBank/DDBJ databases">
        <authorList>
            <person name="Gupta K D."/>
        </authorList>
    </citation>
    <scope>NUCLEOTIDE SEQUENCE [LARGE SCALE GENOMIC DNA]</scope>
</reference>
<sequence>MENFHMGIIQHRGKPKDPSVNAIASTRWGRPGEPHGEKQLKGIALYDKFHERTHDQRVGTLIHEASHAVGGTRDYFTPDKSGKMRAISGKETAKLGPGPGKLCGYLGKNFEELRDKASSVMHLNADSYKLFAYTIHHGTITTKIPAKPQAPPAGPSVPAPSRTPSDRPSTASDPIAFGDNTKQPKTTFR</sequence>
<gene>
    <name evidence="2" type="ORF">AAE3_LOCUS5197</name>
</gene>
<comment type="caution">
    <text evidence="2">The sequence shown here is derived from an EMBL/GenBank/DDBJ whole genome shotgun (WGS) entry which is preliminary data.</text>
</comment>
<dbReference type="Proteomes" id="UP000467700">
    <property type="component" value="Unassembled WGS sequence"/>
</dbReference>
<feature type="compositionally biased region" description="Polar residues" evidence="1">
    <location>
        <begin position="180"/>
        <end position="189"/>
    </location>
</feature>
<accession>A0A8S0WA75</accession>